<dbReference type="OrthoDB" id="9809956at2"/>
<sequence length="153" mass="16241">MTHNLPAPLKLVRLDKDLPLPSRAHATDAGIDLYSAEDAVIAPGERQLVGTGIAIGLNPGTVGLIHPRSGMALKHGLSIVNAPGTIDEEYRGEVKVCLINLDPREDVHIRRGDRIAQLVLQDVLLSPVEEVASVDDLGQTQRGDGGYGSTGRS</sequence>
<comment type="cofactor">
    <cofactor evidence="1 8">
        <name>Mg(2+)</name>
        <dbReference type="ChEBI" id="CHEBI:18420"/>
    </cofactor>
</comment>
<feature type="binding site" evidence="8">
    <location>
        <begin position="85"/>
        <end position="87"/>
    </location>
    <ligand>
        <name>substrate</name>
    </ligand>
</feature>
<comment type="similarity">
    <text evidence="2 8">Belongs to the dUTPase family.</text>
</comment>
<gene>
    <name evidence="8 10" type="primary">dut</name>
    <name evidence="10" type="ORF">CUROG_05535</name>
</gene>
<evidence type="ECO:0000313" key="10">
    <source>
        <dbReference type="EMBL" id="QFQ02470.1"/>
    </source>
</evidence>
<dbReference type="GO" id="GO:0006226">
    <property type="term" value="P:dUMP biosynthetic process"/>
    <property type="evidence" value="ECO:0007669"/>
    <property type="project" value="UniProtKB-UniRule"/>
</dbReference>
<keyword evidence="5 8" id="KW-0460">Magnesium</keyword>
<dbReference type="InterPro" id="IPR033704">
    <property type="entry name" value="dUTPase_trimeric"/>
</dbReference>
<feature type="domain" description="dUTPase-like" evidence="9">
    <location>
        <begin position="18"/>
        <end position="151"/>
    </location>
</feature>
<keyword evidence="11" id="KW-1185">Reference proteome</keyword>
<dbReference type="EMBL" id="CP045032">
    <property type="protein sequence ID" value="QFQ02470.1"/>
    <property type="molecule type" value="Genomic_DNA"/>
</dbReference>
<evidence type="ECO:0000259" key="9">
    <source>
        <dbReference type="Pfam" id="PF00692"/>
    </source>
</evidence>
<keyword evidence="6 8" id="KW-0546">Nucleotide metabolism</keyword>
<dbReference type="HAMAP" id="MF_00116">
    <property type="entry name" value="dUTPase_bact"/>
    <property type="match status" value="1"/>
</dbReference>
<feature type="binding site" evidence="8">
    <location>
        <begin position="68"/>
        <end position="70"/>
    </location>
    <ligand>
        <name>substrate</name>
    </ligand>
</feature>
<reference evidence="11" key="1">
    <citation type="submission" date="2019-10" db="EMBL/GenBank/DDBJ databases">
        <title>Complete genome sequence of Corynebacterium urogenitalis DSM 108747, isolated from the genital tract of a cow.</title>
        <authorList>
            <person name="Ruckert C."/>
            <person name="Ballas P."/>
            <person name="Wagener K."/>
            <person name="Drillich M."/>
            <person name="Kaempfer P."/>
            <person name="Busse H.-J."/>
            <person name="Ehling-Schulz M."/>
        </authorList>
    </citation>
    <scope>NUCLEOTIDE SEQUENCE [LARGE SCALE GENOMIC DNA]</scope>
    <source>
        <strain evidence="11">LMM 1652</strain>
    </source>
</reference>
<name>A0A5J6ZC81_9CORY</name>
<feature type="binding site" evidence="8">
    <location>
        <position position="81"/>
    </location>
    <ligand>
        <name>substrate</name>
    </ligand>
</feature>
<keyword evidence="3 8" id="KW-0479">Metal-binding</keyword>
<proteinExistence type="inferred from homology"/>
<comment type="pathway">
    <text evidence="8">Pyrimidine metabolism; dUMP biosynthesis; dUMP from dCTP (dUTP route): step 2/2.</text>
</comment>
<dbReference type="PANTHER" id="PTHR11241:SF0">
    <property type="entry name" value="DEOXYURIDINE 5'-TRIPHOSPHATE NUCLEOTIDOHYDROLASE"/>
    <property type="match status" value="1"/>
</dbReference>
<protein>
    <recommendedName>
        <fullName evidence="8">Deoxyuridine 5'-triphosphate nucleotidohydrolase</fullName>
        <shortName evidence="8">dUTPase</shortName>
        <ecNumber evidence="8">3.6.1.23</ecNumber>
    </recommendedName>
    <alternativeName>
        <fullName evidence="8">dUTP pyrophosphatase</fullName>
    </alternativeName>
</protein>
<keyword evidence="4 8" id="KW-0378">Hydrolase</keyword>
<dbReference type="RefSeq" id="WP_151902825.1">
    <property type="nucleotide sequence ID" value="NZ_CP045032.1"/>
</dbReference>
<dbReference type="PANTHER" id="PTHR11241">
    <property type="entry name" value="DEOXYURIDINE 5'-TRIPHOSPHATE NUCLEOTIDOHYDROLASE"/>
    <property type="match status" value="1"/>
</dbReference>
<dbReference type="Pfam" id="PF00692">
    <property type="entry name" value="dUTPase"/>
    <property type="match status" value="1"/>
</dbReference>
<dbReference type="NCBIfam" id="NF001862">
    <property type="entry name" value="PRK00601.1"/>
    <property type="match status" value="1"/>
</dbReference>
<dbReference type="KEGG" id="cuo:CUROG_05535"/>
<comment type="catalytic activity">
    <reaction evidence="7 8">
        <text>dUTP + H2O = dUMP + diphosphate + H(+)</text>
        <dbReference type="Rhea" id="RHEA:10248"/>
        <dbReference type="ChEBI" id="CHEBI:15377"/>
        <dbReference type="ChEBI" id="CHEBI:15378"/>
        <dbReference type="ChEBI" id="CHEBI:33019"/>
        <dbReference type="ChEBI" id="CHEBI:61555"/>
        <dbReference type="ChEBI" id="CHEBI:246422"/>
        <dbReference type="EC" id="3.6.1.23"/>
    </reaction>
</comment>
<evidence type="ECO:0000256" key="5">
    <source>
        <dbReference type="ARBA" id="ARBA00022842"/>
    </source>
</evidence>
<dbReference type="InterPro" id="IPR029054">
    <property type="entry name" value="dUTPase-like"/>
</dbReference>
<dbReference type="NCBIfam" id="TIGR00576">
    <property type="entry name" value="dut"/>
    <property type="match status" value="1"/>
</dbReference>
<dbReference type="AlphaFoldDB" id="A0A5J6ZC81"/>
<evidence type="ECO:0000256" key="3">
    <source>
        <dbReference type="ARBA" id="ARBA00022723"/>
    </source>
</evidence>
<dbReference type="InterPro" id="IPR036157">
    <property type="entry name" value="dUTPase-like_sf"/>
</dbReference>
<dbReference type="GO" id="GO:0004170">
    <property type="term" value="F:dUTP diphosphatase activity"/>
    <property type="evidence" value="ECO:0007669"/>
    <property type="project" value="UniProtKB-UniRule"/>
</dbReference>
<organism evidence="10 11">
    <name type="scientific">Corynebacterium urogenitale</name>
    <dbReference type="NCBI Taxonomy" id="2487892"/>
    <lineage>
        <taxon>Bacteria</taxon>
        <taxon>Bacillati</taxon>
        <taxon>Actinomycetota</taxon>
        <taxon>Actinomycetes</taxon>
        <taxon>Mycobacteriales</taxon>
        <taxon>Corynebacteriaceae</taxon>
        <taxon>Corynebacterium</taxon>
    </lineage>
</organism>
<dbReference type="GO" id="GO:0000287">
    <property type="term" value="F:magnesium ion binding"/>
    <property type="evidence" value="ECO:0007669"/>
    <property type="project" value="UniProtKB-UniRule"/>
</dbReference>
<dbReference type="EC" id="3.6.1.23" evidence="8"/>
<evidence type="ECO:0000256" key="2">
    <source>
        <dbReference type="ARBA" id="ARBA00006581"/>
    </source>
</evidence>
<evidence type="ECO:0000256" key="6">
    <source>
        <dbReference type="ARBA" id="ARBA00023080"/>
    </source>
</evidence>
<evidence type="ECO:0000256" key="7">
    <source>
        <dbReference type="ARBA" id="ARBA00047686"/>
    </source>
</evidence>
<evidence type="ECO:0000256" key="1">
    <source>
        <dbReference type="ARBA" id="ARBA00001946"/>
    </source>
</evidence>
<dbReference type="Gene3D" id="2.70.40.10">
    <property type="match status" value="1"/>
</dbReference>
<dbReference type="Proteomes" id="UP000326711">
    <property type="component" value="Chromosome"/>
</dbReference>
<evidence type="ECO:0000256" key="8">
    <source>
        <dbReference type="HAMAP-Rule" id="MF_00116"/>
    </source>
</evidence>
<dbReference type="FunFam" id="2.70.40.10:FF:000008">
    <property type="entry name" value="Deoxyuridine 5'-triphosphate nucleotidohydrolase"/>
    <property type="match status" value="1"/>
</dbReference>
<dbReference type="SUPFAM" id="SSF51283">
    <property type="entry name" value="dUTPase-like"/>
    <property type="match status" value="1"/>
</dbReference>
<accession>A0A5J6ZC81</accession>
<dbReference type="CDD" id="cd07557">
    <property type="entry name" value="trimeric_dUTPase"/>
    <property type="match status" value="1"/>
</dbReference>
<dbReference type="UniPathway" id="UPA00610">
    <property type="reaction ID" value="UER00666"/>
</dbReference>
<evidence type="ECO:0000313" key="11">
    <source>
        <dbReference type="Proteomes" id="UP000326711"/>
    </source>
</evidence>
<evidence type="ECO:0000256" key="4">
    <source>
        <dbReference type="ARBA" id="ARBA00022801"/>
    </source>
</evidence>
<dbReference type="InterPro" id="IPR008181">
    <property type="entry name" value="dUTPase"/>
</dbReference>
<dbReference type="GO" id="GO:0046081">
    <property type="term" value="P:dUTP catabolic process"/>
    <property type="evidence" value="ECO:0007669"/>
    <property type="project" value="InterPro"/>
</dbReference>
<comment type="function">
    <text evidence="8">This enzyme is involved in nucleotide metabolism: it produces dUMP, the immediate precursor of thymidine nucleotides and it decreases the intracellular concentration of dUTP so that uracil cannot be incorporated into DNA.</text>
</comment>
<comment type="caution">
    <text evidence="8">Lacks conserved residue(s) required for the propagation of feature annotation.</text>
</comment>